<dbReference type="PANTHER" id="PTHR36388:SF1">
    <property type="entry name" value="OS02G0469000 PROTEIN"/>
    <property type="match status" value="1"/>
</dbReference>
<feature type="region of interest" description="Disordered" evidence="1">
    <location>
        <begin position="1"/>
        <end position="23"/>
    </location>
</feature>
<name>A0A6J1C3A0_MOMCH</name>
<dbReference type="KEGG" id="mcha:111007546"/>
<dbReference type="PANTHER" id="PTHR36388">
    <property type="entry name" value="OS02G0469000 PROTEIN"/>
    <property type="match status" value="1"/>
</dbReference>
<dbReference type="GeneID" id="111007546"/>
<evidence type="ECO:0000313" key="3">
    <source>
        <dbReference type="RefSeq" id="XP_022135637.1"/>
    </source>
</evidence>
<accession>A0A6J1C3A0</accession>
<proteinExistence type="predicted"/>
<dbReference type="Proteomes" id="UP000504603">
    <property type="component" value="Unplaced"/>
</dbReference>
<reference evidence="3" key="1">
    <citation type="submission" date="2025-08" db="UniProtKB">
        <authorList>
            <consortium name="RefSeq"/>
        </authorList>
    </citation>
    <scope>IDENTIFICATION</scope>
    <source>
        <strain evidence="3">OHB3-1</strain>
    </source>
</reference>
<keyword evidence="2" id="KW-1185">Reference proteome</keyword>
<evidence type="ECO:0000313" key="2">
    <source>
        <dbReference type="Proteomes" id="UP000504603"/>
    </source>
</evidence>
<sequence>MVEESISSYLDSRPESKEPVDALTPEDIAWVDSCLINETPDISDGNWNNMKSALLEILDLYPESFASSAVLSDNAPGGTKDDIDMLPSNNEKESIFPWGDDDDPMSEPGIASEDPRDHDDIDTSLSLSFSKNPFLPTYKEDVGGKENTQTGSSQDLSEIGYEFPVNDIFRVWDLNLPPVEDELLEQLNKALSENSFKSLPSMWDNRSVLKDFKEESLDDLINSISDLSLEQNN</sequence>
<feature type="region of interest" description="Disordered" evidence="1">
    <location>
        <begin position="95"/>
        <end position="121"/>
    </location>
</feature>
<gene>
    <name evidence="3" type="primary">LOC111007546</name>
</gene>
<evidence type="ECO:0000256" key="1">
    <source>
        <dbReference type="SAM" id="MobiDB-lite"/>
    </source>
</evidence>
<organism evidence="2 3">
    <name type="scientific">Momordica charantia</name>
    <name type="common">Bitter gourd</name>
    <name type="synonym">Balsam pear</name>
    <dbReference type="NCBI Taxonomy" id="3673"/>
    <lineage>
        <taxon>Eukaryota</taxon>
        <taxon>Viridiplantae</taxon>
        <taxon>Streptophyta</taxon>
        <taxon>Embryophyta</taxon>
        <taxon>Tracheophyta</taxon>
        <taxon>Spermatophyta</taxon>
        <taxon>Magnoliopsida</taxon>
        <taxon>eudicotyledons</taxon>
        <taxon>Gunneridae</taxon>
        <taxon>Pentapetalae</taxon>
        <taxon>rosids</taxon>
        <taxon>fabids</taxon>
        <taxon>Cucurbitales</taxon>
        <taxon>Cucurbitaceae</taxon>
        <taxon>Momordiceae</taxon>
        <taxon>Momordica</taxon>
    </lineage>
</organism>
<feature type="compositionally biased region" description="Polar residues" evidence="1">
    <location>
        <begin position="1"/>
        <end position="10"/>
    </location>
</feature>
<dbReference type="OrthoDB" id="1894296at2759"/>
<dbReference type="RefSeq" id="XP_022135637.1">
    <property type="nucleotide sequence ID" value="XM_022279945.1"/>
</dbReference>
<protein>
    <submittedName>
        <fullName evidence="3">Uncharacterized protein LOC111007546</fullName>
    </submittedName>
</protein>
<dbReference type="AlphaFoldDB" id="A0A6J1C3A0"/>